<sequence>MADFGRYQLREGERRRGRRRGGEKGEPSAALLSRSVAYRRRNRSRDPSPIGNFFSLRWEKIHLLALGEETSSRVG</sequence>
<reference evidence="2 3" key="1">
    <citation type="journal article" date="2014" name="Agronomy (Basel)">
        <title>A Draft Genome Sequence for Ensete ventricosum, the Drought-Tolerant Tree Against Hunger.</title>
        <authorList>
            <person name="Harrison J."/>
            <person name="Moore K.A."/>
            <person name="Paszkiewicz K."/>
            <person name="Jones T."/>
            <person name="Grant M."/>
            <person name="Ambacheew D."/>
            <person name="Muzemil S."/>
            <person name="Studholme D.J."/>
        </authorList>
    </citation>
    <scope>NUCLEOTIDE SEQUENCE [LARGE SCALE GENOMIC DNA]</scope>
</reference>
<name>A0A426X2H1_ENSVE</name>
<dbReference type="EMBL" id="AMZH03028440">
    <property type="protein sequence ID" value="RRT33685.1"/>
    <property type="molecule type" value="Genomic_DNA"/>
</dbReference>
<gene>
    <name evidence="2" type="ORF">B296_00058744</name>
</gene>
<evidence type="ECO:0000313" key="2">
    <source>
        <dbReference type="EMBL" id="RRT33685.1"/>
    </source>
</evidence>
<organism evidence="2 3">
    <name type="scientific">Ensete ventricosum</name>
    <name type="common">Abyssinian banana</name>
    <name type="synonym">Musa ensete</name>
    <dbReference type="NCBI Taxonomy" id="4639"/>
    <lineage>
        <taxon>Eukaryota</taxon>
        <taxon>Viridiplantae</taxon>
        <taxon>Streptophyta</taxon>
        <taxon>Embryophyta</taxon>
        <taxon>Tracheophyta</taxon>
        <taxon>Spermatophyta</taxon>
        <taxon>Magnoliopsida</taxon>
        <taxon>Liliopsida</taxon>
        <taxon>Zingiberales</taxon>
        <taxon>Musaceae</taxon>
        <taxon>Ensete</taxon>
    </lineage>
</organism>
<dbReference type="Proteomes" id="UP000287651">
    <property type="component" value="Unassembled WGS sequence"/>
</dbReference>
<protein>
    <submittedName>
        <fullName evidence="2">Uncharacterized protein</fullName>
    </submittedName>
</protein>
<evidence type="ECO:0000256" key="1">
    <source>
        <dbReference type="SAM" id="MobiDB-lite"/>
    </source>
</evidence>
<feature type="compositionally biased region" description="Basic and acidic residues" evidence="1">
    <location>
        <begin position="8"/>
        <end position="26"/>
    </location>
</feature>
<dbReference type="AlphaFoldDB" id="A0A426X2H1"/>
<feature type="region of interest" description="Disordered" evidence="1">
    <location>
        <begin position="1"/>
        <end position="34"/>
    </location>
</feature>
<comment type="caution">
    <text evidence="2">The sequence shown here is derived from an EMBL/GenBank/DDBJ whole genome shotgun (WGS) entry which is preliminary data.</text>
</comment>
<evidence type="ECO:0000313" key="3">
    <source>
        <dbReference type="Proteomes" id="UP000287651"/>
    </source>
</evidence>
<accession>A0A426X2H1</accession>
<proteinExistence type="predicted"/>